<evidence type="ECO:0000313" key="14">
    <source>
        <dbReference type="Proteomes" id="UP001285354"/>
    </source>
</evidence>
<dbReference type="GO" id="GO:0044611">
    <property type="term" value="C:nuclear pore inner ring"/>
    <property type="evidence" value="ECO:0007669"/>
    <property type="project" value="TreeGrafter"/>
</dbReference>
<dbReference type="GO" id="GO:0006606">
    <property type="term" value="P:protein import into nucleus"/>
    <property type="evidence" value="ECO:0007669"/>
    <property type="project" value="TreeGrafter"/>
</dbReference>
<dbReference type="PANTHER" id="PTHR31431:SF1">
    <property type="entry name" value="NUCLEOPORIN NUP188"/>
    <property type="match status" value="1"/>
</dbReference>
<evidence type="ECO:0000256" key="9">
    <source>
        <dbReference type="ARBA" id="ARBA00040174"/>
    </source>
</evidence>
<organism evidence="13 14">
    <name type="scientific">Diplocarpon rosae</name>
    <dbReference type="NCBI Taxonomy" id="946125"/>
    <lineage>
        <taxon>Eukaryota</taxon>
        <taxon>Fungi</taxon>
        <taxon>Dikarya</taxon>
        <taxon>Ascomycota</taxon>
        <taxon>Pezizomycotina</taxon>
        <taxon>Leotiomycetes</taxon>
        <taxon>Helotiales</taxon>
        <taxon>Drepanopezizaceae</taxon>
        <taxon>Diplocarpon</taxon>
    </lineage>
</organism>
<evidence type="ECO:0000256" key="6">
    <source>
        <dbReference type="ARBA" id="ARBA00023132"/>
    </source>
</evidence>
<dbReference type="PANTHER" id="PTHR31431">
    <property type="entry name" value="NUCLEOPORIN NUP188 HOMOLOG"/>
    <property type="match status" value="1"/>
</dbReference>
<comment type="caution">
    <text evidence="13">The sequence shown here is derived from an EMBL/GenBank/DDBJ whole genome shotgun (WGS) entry which is preliminary data.</text>
</comment>
<dbReference type="Pfam" id="PF21093">
    <property type="entry name" value="Nup188_N-subdom_III"/>
    <property type="match status" value="2"/>
</dbReference>
<dbReference type="InterPro" id="IPR041634">
    <property type="entry name" value="Nup188_C"/>
</dbReference>
<keyword evidence="4" id="KW-0653">Protein transport</keyword>
<name>A0AAD9WGZ4_9HELO</name>
<evidence type="ECO:0000256" key="3">
    <source>
        <dbReference type="ARBA" id="ARBA00022816"/>
    </source>
</evidence>
<dbReference type="GO" id="GO:0051028">
    <property type="term" value="P:mRNA transport"/>
    <property type="evidence" value="ECO:0007669"/>
    <property type="project" value="UniProtKB-KW"/>
</dbReference>
<evidence type="ECO:0000259" key="10">
    <source>
        <dbReference type="Pfam" id="PF10487"/>
    </source>
</evidence>
<dbReference type="InterPro" id="IPR048883">
    <property type="entry name" value="Nup188_N-subdom_III"/>
</dbReference>
<dbReference type="GO" id="GO:0017056">
    <property type="term" value="F:structural constituent of nuclear pore"/>
    <property type="evidence" value="ECO:0007669"/>
    <property type="project" value="InterPro"/>
</dbReference>
<feature type="domain" description="Nucleoporin Nup188 N-terminal" evidence="10">
    <location>
        <begin position="85"/>
        <end position="483"/>
    </location>
</feature>
<dbReference type="Pfam" id="PF10487">
    <property type="entry name" value="Nup188_N"/>
    <property type="match status" value="1"/>
</dbReference>
<dbReference type="Proteomes" id="UP001285354">
    <property type="component" value="Unassembled WGS sequence"/>
</dbReference>
<accession>A0AAD9WGZ4</accession>
<keyword evidence="7" id="KW-0539">Nucleus</keyword>
<evidence type="ECO:0000313" key="13">
    <source>
        <dbReference type="EMBL" id="KAK2629883.1"/>
    </source>
</evidence>
<reference evidence="13" key="1">
    <citation type="submission" date="2023-06" db="EMBL/GenBank/DDBJ databases">
        <title>Draft genome of Marssonina rosae.</title>
        <authorList>
            <person name="Cheng Q."/>
        </authorList>
    </citation>
    <scope>NUCLEOTIDE SEQUENCE</scope>
    <source>
        <strain evidence="13">R4</strain>
    </source>
</reference>
<evidence type="ECO:0000256" key="7">
    <source>
        <dbReference type="ARBA" id="ARBA00023242"/>
    </source>
</evidence>
<evidence type="ECO:0000256" key="5">
    <source>
        <dbReference type="ARBA" id="ARBA00023010"/>
    </source>
</evidence>
<dbReference type="Pfam" id="PF21094">
    <property type="entry name" value="Nup188_SH3-like"/>
    <property type="match status" value="1"/>
</dbReference>
<evidence type="ECO:0000259" key="11">
    <source>
        <dbReference type="Pfam" id="PF18378"/>
    </source>
</evidence>
<feature type="domain" description="Nucleoporin Nup188 N-terminal subdomain III" evidence="12">
    <location>
        <begin position="685"/>
        <end position="863"/>
    </location>
</feature>
<keyword evidence="3" id="KW-0509">mRNA transport</keyword>
<dbReference type="InterPro" id="IPR044840">
    <property type="entry name" value="Nup188"/>
</dbReference>
<keyword evidence="14" id="KW-1185">Reference proteome</keyword>
<keyword evidence="2" id="KW-0813">Transport</keyword>
<dbReference type="Gene3D" id="1.25.10.70">
    <property type="match status" value="1"/>
</dbReference>
<sequence>MAPITVTSYFPPLDKCLTGEELVVSWKLVCSAMASRSTRDEDLAAIRRFLNDKEVLRILEDPYNAYKQPSPQSKNAFDTKTSAINITPSAIAQYDIKEIKEDALWLSKTARIEEVAALRLVVEEYQSRASAQLLGPFTEGELSSIRDSAGNNKYSSSVPTFLTSGGADAEDIQKDFDSQTNRRKRIFGQYLAERGHILKSSEVFLYASCSFALEIQGDSPEPKSTWLIEHGTAVARTSTLNGDALILRSIAGVEKNIENISDSSVFDEEGRREDINGWVRSQLTEALHSMEIIRLVLEYMQDCTSSEVCLRWFRLQQNAGFFCNFSTDDASILTFFGALQSVSSIISVAILGLSYIIETIGAQVHIDEDLSPNTSLDRFYIFNSQTILDINSIMLSAAEKGQQPASPAILAWAIILQTLTERVLASEEAVEMGLPSPPEPYRDVLQKLNDNLEIEDNLIEFLARSAVDFCRVFEHLATLCSRLGQTSAALFTPETGAQIRMLVINLLKYSCRIGYGPEIMAATLSALTGEQNYWDLAEMKPLLEINDVVHHFWHDETLNSVFLQSAKARYPFEALPFLSILRAVASPWYNDKGTPSNYAVRCLEKMAQFTYALPSDFADYETTQEEDNTNTIQLTKPFQLFVPRFKTFRSQATMSKALSKISSDFYVPAGTLGRMVSESGPRVASWFHEFSGLAYIGKLLETFLAASDVVDATTGMPASCETVAEIIELLATVISGTTQFNEHGPESPHEKILAEVSSGLSHERDVTSVIFDIFREELQNKMACHGSDVSLDVLVSCVHFIHAQIRIAPGRVWPLMTRCGLLDIGRGRACLPSIIEGVEVASGQYDFLISCCYLFDALIDDFAANAITRKSDFQLWSRRVRVQPSRNHSDVSTNIHENTLAKILLSFSRYLNEVLESSRTWKYNSPDDRWRISNIIGTGFDKILRYALGIDTTVEPENENQEKTELAIASWPLPAKGEKQKEKRTKIMEAFMPASQYLVECFLTTSSGNLRFQPQLRAYFDGIETPDLTIFPNMLDLWRRNVCTMLILSQTLLRASALLSLPASRLVTQIFQASSLIARLYAANDVYKSEVIALFEALVVTASGETEQPPSLLGYLGPRTSKNFLHAISDLDKPLSRPDNLSKIWHFLSMVMKSRQHGFANYLLSGKTARDAVQSKIDEKQSVTIEKPLLSTALDALSRISELSAAESLAMLEFIVEAQDLRAWTVCNSPLYDTFTRSISNFVGVMKPLKQVRSLDGAIDDCYQTRIAAYIAEILSMHVFHSKQIGATLPLNDLSNNLSYFSRFAVAVPEYNSSLHFNLRKNFEARYPGCTMQDLKRTTLELRQLGTDWFYDMSLADKMLIDEGWKGKKATKGKEKAASADGLREEFRRANVNLSLVQAQIDLFNGWERLCIELTSYIHTEPKLQTIFASVVLNCLTANGRSQPPEEIFSKLSERRAKLAQILGQRLSEANSSIPEMKSLLPAVWTTISNLRGSFERPVPEGDVIYYRALLNLLYIALLVHIRAGGPNQNASFGTSVGTGHSTPVMPVVLDILKHVVAMGFRELVSSIHESPADSSPGDLRLITGILQSCLRFPGIELCHSQIVTTMVDNQVPLSAIRLFSWSEKLAIHGDPIYGELSMLFLLELSSVRPLAEQLAIGGILARISSMEIMSYFQRPGVTLLAESAGLQRCYRIWAVGILPLLLNILYAVESSIAVEVAQFLNQFPLMLTQSEEALDSPETNRLLPPGQKKYITYTACSEVNCMAGLVCILDMFRKTPGNPIPDVKWDAPGVLENVEFWLGARALLRERILPMGQLEVAMSKRKIDAGRTVSALEQKVVAELGTIRDVIGSMEM</sequence>
<evidence type="ECO:0000259" key="12">
    <source>
        <dbReference type="Pfam" id="PF21093"/>
    </source>
</evidence>
<comment type="similarity">
    <text evidence="8">Belongs to the Nup188 family.</text>
</comment>
<dbReference type="Pfam" id="PF18378">
    <property type="entry name" value="Nup188_C"/>
    <property type="match status" value="1"/>
</dbReference>
<evidence type="ECO:0000256" key="2">
    <source>
        <dbReference type="ARBA" id="ARBA00022448"/>
    </source>
</evidence>
<gene>
    <name evidence="13" type="ORF">QTJ16_000703</name>
</gene>
<proteinExistence type="inferred from homology"/>
<feature type="domain" description="Nucleoporin Nup188 N-terminal subdomain III" evidence="12">
    <location>
        <begin position="978"/>
        <end position="1167"/>
    </location>
</feature>
<dbReference type="EMBL" id="JAUBYV010000001">
    <property type="protein sequence ID" value="KAK2629883.1"/>
    <property type="molecule type" value="Genomic_DNA"/>
</dbReference>
<dbReference type="GO" id="GO:0006405">
    <property type="term" value="P:RNA export from nucleus"/>
    <property type="evidence" value="ECO:0007669"/>
    <property type="project" value="TreeGrafter"/>
</dbReference>
<evidence type="ECO:0000256" key="1">
    <source>
        <dbReference type="ARBA" id="ARBA00004567"/>
    </source>
</evidence>
<keyword evidence="5" id="KW-0811">Translocation</keyword>
<evidence type="ECO:0000256" key="4">
    <source>
        <dbReference type="ARBA" id="ARBA00022927"/>
    </source>
</evidence>
<protein>
    <recommendedName>
        <fullName evidence="9">Nucleoporin NUP188</fullName>
    </recommendedName>
</protein>
<feature type="domain" description="Nuclear pore protein Nup188 C-terminal" evidence="11">
    <location>
        <begin position="1480"/>
        <end position="1848"/>
    </location>
</feature>
<dbReference type="InterPro" id="IPR018864">
    <property type="entry name" value="Nucleoporin_Nup188_N"/>
</dbReference>
<keyword evidence="6" id="KW-0906">Nuclear pore complex</keyword>
<evidence type="ECO:0000256" key="8">
    <source>
        <dbReference type="ARBA" id="ARBA00038387"/>
    </source>
</evidence>
<comment type="subcellular location">
    <subcellularLocation>
        <location evidence="1">Nucleus</location>
        <location evidence="1">Nuclear pore complex</location>
    </subcellularLocation>
</comment>